<evidence type="ECO:0000313" key="3">
    <source>
        <dbReference type="Proteomes" id="UP001066276"/>
    </source>
</evidence>
<feature type="region of interest" description="Disordered" evidence="1">
    <location>
        <begin position="1"/>
        <end position="95"/>
    </location>
</feature>
<feature type="compositionally biased region" description="Basic and acidic residues" evidence="1">
    <location>
        <begin position="75"/>
        <end position="93"/>
    </location>
</feature>
<protein>
    <submittedName>
        <fullName evidence="2">Uncharacterized protein</fullName>
    </submittedName>
</protein>
<accession>A0AAV7U9P9</accession>
<feature type="compositionally biased region" description="Polar residues" evidence="1">
    <location>
        <begin position="269"/>
        <end position="279"/>
    </location>
</feature>
<keyword evidence="3" id="KW-1185">Reference proteome</keyword>
<feature type="compositionally biased region" description="Basic and acidic residues" evidence="1">
    <location>
        <begin position="146"/>
        <end position="162"/>
    </location>
</feature>
<reference evidence="2" key="1">
    <citation type="journal article" date="2022" name="bioRxiv">
        <title>Sequencing and chromosome-scale assembly of the giantPleurodeles waltlgenome.</title>
        <authorList>
            <person name="Brown T."/>
            <person name="Elewa A."/>
            <person name="Iarovenko S."/>
            <person name="Subramanian E."/>
            <person name="Araus A.J."/>
            <person name="Petzold A."/>
            <person name="Susuki M."/>
            <person name="Suzuki K.-i.T."/>
            <person name="Hayashi T."/>
            <person name="Toyoda A."/>
            <person name="Oliveira C."/>
            <person name="Osipova E."/>
            <person name="Leigh N.D."/>
            <person name="Simon A."/>
            <person name="Yun M.H."/>
        </authorList>
    </citation>
    <scope>NUCLEOTIDE SEQUENCE</scope>
    <source>
        <strain evidence="2">20211129_DDA</strain>
        <tissue evidence="2">Liver</tissue>
    </source>
</reference>
<feature type="compositionally biased region" description="Basic residues" evidence="1">
    <location>
        <begin position="246"/>
        <end position="268"/>
    </location>
</feature>
<feature type="region of interest" description="Disordered" evidence="1">
    <location>
        <begin position="130"/>
        <end position="201"/>
    </location>
</feature>
<proteinExistence type="predicted"/>
<feature type="compositionally biased region" description="Low complexity" evidence="1">
    <location>
        <begin position="46"/>
        <end position="62"/>
    </location>
</feature>
<dbReference type="Proteomes" id="UP001066276">
    <property type="component" value="Chromosome 3_1"/>
</dbReference>
<feature type="region of interest" description="Disordered" evidence="1">
    <location>
        <begin position="234"/>
        <end position="279"/>
    </location>
</feature>
<dbReference type="AlphaFoldDB" id="A0AAV7U9P9"/>
<organism evidence="2 3">
    <name type="scientific">Pleurodeles waltl</name>
    <name type="common">Iberian ribbed newt</name>
    <dbReference type="NCBI Taxonomy" id="8319"/>
    <lineage>
        <taxon>Eukaryota</taxon>
        <taxon>Metazoa</taxon>
        <taxon>Chordata</taxon>
        <taxon>Craniata</taxon>
        <taxon>Vertebrata</taxon>
        <taxon>Euteleostomi</taxon>
        <taxon>Amphibia</taxon>
        <taxon>Batrachia</taxon>
        <taxon>Caudata</taxon>
        <taxon>Salamandroidea</taxon>
        <taxon>Salamandridae</taxon>
        <taxon>Pleurodelinae</taxon>
        <taxon>Pleurodeles</taxon>
    </lineage>
</organism>
<gene>
    <name evidence="2" type="ORF">NDU88_002164</name>
</gene>
<evidence type="ECO:0000313" key="2">
    <source>
        <dbReference type="EMBL" id="KAJ1185371.1"/>
    </source>
</evidence>
<feature type="compositionally biased region" description="Polar residues" evidence="1">
    <location>
        <begin position="26"/>
        <end position="35"/>
    </location>
</feature>
<evidence type="ECO:0000256" key="1">
    <source>
        <dbReference type="SAM" id="MobiDB-lite"/>
    </source>
</evidence>
<sequence>MPKGLLYLTNTKTLDDSDGPRAPVESSGSQTQRATLITRGWRAGQVTPTFPGVSPTSTPPGGLLRRKRNHSSNSLERRPESSASDSRARRESRVVGVSRLRPTRVHGRLVSWPSSPASVWRCSRGRAIGVTRCPDDRGAGVSDVNPDFRVRKGKKERTDERARRRSRTRSTSKLTEPRRRGKKTRRNPGQEPEPQTLLHPSGAVRVAEGSASFVALTTGGAGVRDVNPDFRVWKGKKERTGERACRRSRTRSTSKRTEPRRRGKKTRRNPGQEQEPQTV</sequence>
<dbReference type="EMBL" id="JANPWB010000005">
    <property type="protein sequence ID" value="KAJ1185371.1"/>
    <property type="molecule type" value="Genomic_DNA"/>
</dbReference>
<name>A0AAV7U9P9_PLEWA</name>
<comment type="caution">
    <text evidence="2">The sequence shown here is derived from an EMBL/GenBank/DDBJ whole genome shotgun (WGS) entry which is preliminary data.</text>
</comment>